<dbReference type="PANTHER" id="PTHR22993:SF9">
    <property type="entry name" value="FORMAMIDOPYRIMIDINE-DNA GLYCOSYLASE"/>
    <property type="match status" value="1"/>
</dbReference>
<accession>A0A0G1IVL8</accession>
<dbReference type="Gene3D" id="1.10.8.50">
    <property type="match status" value="1"/>
</dbReference>
<dbReference type="AlphaFoldDB" id="A0A0G1IVL8"/>
<evidence type="ECO:0000256" key="4">
    <source>
        <dbReference type="ARBA" id="ARBA00011245"/>
    </source>
</evidence>
<dbReference type="Pfam" id="PF06831">
    <property type="entry name" value="H2TH"/>
    <property type="match status" value="1"/>
</dbReference>
<evidence type="ECO:0000259" key="18">
    <source>
        <dbReference type="PROSITE" id="PS51068"/>
    </source>
</evidence>
<comment type="subunit">
    <text evidence="4">Monomer.</text>
</comment>
<dbReference type="PATRIC" id="fig|1618648.3.peg.568"/>
<dbReference type="InterPro" id="IPR015886">
    <property type="entry name" value="H2TH_FPG"/>
</dbReference>
<dbReference type="SMART" id="SM00898">
    <property type="entry name" value="Fapy_DNA_glyco"/>
    <property type="match status" value="1"/>
</dbReference>
<keyword evidence="12" id="KW-0456">Lyase</keyword>
<dbReference type="GO" id="GO:0003684">
    <property type="term" value="F:damaged DNA binding"/>
    <property type="evidence" value="ECO:0007669"/>
    <property type="project" value="InterPro"/>
</dbReference>
<dbReference type="Pfam" id="PF01149">
    <property type="entry name" value="Fapy_DNA_glyco"/>
    <property type="match status" value="1"/>
</dbReference>
<dbReference type="PROSITE" id="PS51066">
    <property type="entry name" value="ZF_FPG_2"/>
    <property type="match status" value="1"/>
</dbReference>
<keyword evidence="10" id="KW-0238">DNA-binding</keyword>
<dbReference type="EMBL" id="LCIT01000007">
    <property type="protein sequence ID" value="KKT63013.1"/>
    <property type="molecule type" value="Genomic_DNA"/>
</dbReference>
<dbReference type="Proteomes" id="UP000033945">
    <property type="component" value="Unassembled WGS sequence"/>
</dbReference>
<dbReference type="SMART" id="SM01232">
    <property type="entry name" value="H2TH"/>
    <property type="match status" value="1"/>
</dbReference>
<dbReference type="InterPro" id="IPR000214">
    <property type="entry name" value="Znf_DNA_glyclase/AP_lyase"/>
</dbReference>
<name>A0A0G1IVL8_9BACT</name>
<dbReference type="SUPFAM" id="SSF81624">
    <property type="entry name" value="N-terminal domain of MutM-like DNA repair proteins"/>
    <property type="match status" value="1"/>
</dbReference>
<organism evidence="19 20">
    <name type="scientific">Candidatus Giovannonibacteria bacterium GW2011_GWA2_44_26</name>
    <dbReference type="NCBI Taxonomy" id="1618648"/>
    <lineage>
        <taxon>Bacteria</taxon>
        <taxon>Candidatus Giovannoniibacteriota</taxon>
    </lineage>
</organism>
<dbReference type="SUPFAM" id="SSF57716">
    <property type="entry name" value="Glucocorticoid receptor-like (DNA-binding domain)"/>
    <property type="match status" value="1"/>
</dbReference>
<evidence type="ECO:0000256" key="2">
    <source>
        <dbReference type="ARBA" id="ARBA00001947"/>
    </source>
</evidence>
<dbReference type="GO" id="GO:0034039">
    <property type="term" value="F:8-oxo-7,8-dihydroguanine DNA N-glycosylase activity"/>
    <property type="evidence" value="ECO:0007669"/>
    <property type="project" value="TreeGrafter"/>
</dbReference>
<proteinExistence type="inferred from homology"/>
<comment type="catalytic activity">
    <reaction evidence="1">
        <text>Hydrolysis of DNA containing ring-opened 7-methylguanine residues, releasing 2,6-diamino-4-hydroxy-5-(N-methyl)formamidopyrimidine.</text>
        <dbReference type="EC" id="3.2.2.23"/>
    </reaction>
</comment>
<evidence type="ECO:0000256" key="12">
    <source>
        <dbReference type="ARBA" id="ARBA00023239"/>
    </source>
</evidence>
<evidence type="ECO:0000256" key="15">
    <source>
        <dbReference type="ARBA" id="ARBA00044632"/>
    </source>
</evidence>
<evidence type="ECO:0000256" key="1">
    <source>
        <dbReference type="ARBA" id="ARBA00001668"/>
    </source>
</evidence>
<evidence type="ECO:0000259" key="17">
    <source>
        <dbReference type="PROSITE" id="PS51066"/>
    </source>
</evidence>
<evidence type="ECO:0000256" key="7">
    <source>
        <dbReference type="ARBA" id="ARBA00022771"/>
    </source>
</evidence>
<keyword evidence="11" id="KW-0234">DNA repair</keyword>
<evidence type="ECO:0000256" key="13">
    <source>
        <dbReference type="ARBA" id="ARBA00023268"/>
    </source>
</evidence>
<keyword evidence="5" id="KW-0479">Metal-binding</keyword>
<dbReference type="FunFam" id="1.10.8.50:FF:000003">
    <property type="entry name" value="Formamidopyrimidine-DNA glycosylase"/>
    <property type="match status" value="1"/>
</dbReference>
<dbReference type="SUPFAM" id="SSF46946">
    <property type="entry name" value="S13-like H2TH domain"/>
    <property type="match status" value="1"/>
</dbReference>
<reference evidence="19 20" key="1">
    <citation type="journal article" date="2015" name="Nature">
        <title>rRNA introns, odd ribosomes, and small enigmatic genomes across a large radiation of phyla.</title>
        <authorList>
            <person name="Brown C.T."/>
            <person name="Hug L.A."/>
            <person name="Thomas B.C."/>
            <person name="Sharon I."/>
            <person name="Castelle C.J."/>
            <person name="Singh A."/>
            <person name="Wilkins M.J."/>
            <person name="Williams K.H."/>
            <person name="Banfield J.F."/>
        </authorList>
    </citation>
    <scope>NUCLEOTIDE SEQUENCE [LARGE SCALE GENOMIC DNA]</scope>
</reference>
<keyword evidence="9" id="KW-0862">Zinc</keyword>
<keyword evidence="13" id="KW-0511">Multifunctional enzyme</keyword>
<gene>
    <name evidence="19" type="ORF">UW55_C0007G0053</name>
</gene>
<dbReference type="InterPro" id="IPR012319">
    <property type="entry name" value="FPG_cat"/>
</dbReference>
<keyword evidence="8" id="KW-0378">Hydrolase</keyword>
<dbReference type="PROSITE" id="PS51068">
    <property type="entry name" value="FPG_CAT"/>
    <property type="match status" value="1"/>
</dbReference>
<dbReference type="PANTHER" id="PTHR22993">
    <property type="entry name" value="FORMAMIDOPYRIMIDINE-DNA GLYCOSYLASE"/>
    <property type="match status" value="1"/>
</dbReference>
<dbReference type="CDD" id="cd08966">
    <property type="entry name" value="EcFpg-like_N"/>
    <property type="match status" value="1"/>
</dbReference>
<evidence type="ECO:0000256" key="6">
    <source>
        <dbReference type="ARBA" id="ARBA00022763"/>
    </source>
</evidence>
<keyword evidence="6" id="KW-0227">DNA damage</keyword>
<feature type="domain" description="FPG-type" evidence="17">
    <location>
        <begin position="224"/>
        <end position="258"/>
    </location>
</feature>
<evidence type="ECO:0000313" key="20">
    <source>
        <dbReference type="Proteomes" id="UP000033945"/>
    </source>
</evidence>
<dbReference type="PROSITE" id="PS01242">
    <property type="entry name" value="ZF_FPG_1"/>
    <property type="match status" value="1"/>
</dbReference>
<dbReference type="InterPro" id="IPR010979">
    <property type="entry name" value="Ribosomal_uS13-like_H2TH"/>
</dbReference>
<dbReference type="InterPro" id="IPR015887">
    <property type="entry name" value="DNA_glyclase_Znf_dom_DNA_BS"/>
</dbReference>
<keyword evidence="14" id="KW-0326">Glycosidase</keyword>
<dbReference type="Gene3D" id="3.20.190.10">
    <property type="entry name" value="MutM-like, N-terminal"/>
    <property type="match status" value="1"/>
</dbReference>
<evidence type="ECO:0000256" key="9">
    <source>
        <dbReference type="ARBA" id="ARBA00022833"/>
    </source>
</evidence>
<sequence>MPELPEVETTVRKLRKLILGKRILPARQQGRDFGGRKILKIERRGKAILIWLSGGKILGFHQRMTGKLLIVPRGFKDRHIRRRFELSSGKDLIFHDVRKFGVVWYGPAKNVLGDNYFKSLGLDALLVSSAEFKRLFGTKRVKIKPLLLNQKNLAGVGNIMADEILWHAKIHPERNITTLRYIEVKKLYKSTKFILNKSIKMGGSTMRDWLHPGGEKGGYFEKRFIYGREGQKCFRCGAKILRKKIASRSSYFCPKCQISLVN</sequence>
<dbReference type="GO" id="GO:0140078">
    <property type="term" value="F:class I DNA-(apurinic or apyrimidinic site) endonuclease activity"/>
    <property type="evidence" value="ECO:0007669"/>
    <property type="project" value="UniProtKB-EC"/>
</dbReference>
<comment type="similarity">
    <text evidence="3">Belongs to the FPG family.</text>
</comment>
<dbReference type="GO" id="GO:0008270">
    <property type="term" value="F:zinc ion binding"/>
    <property type="evidence" value="ECO:0007669"/>
    <property type="project" value="UniProtKB-KW"/>
</dbReference>
<feature type="domain" description="Formamidopyrimidine-DNA glycosylase catalytic" evidence="18">
    <location>
        <begin position="2"/>
        <end position="101"/>
    </location>
</feature>
<protein>
    <submittedName>
        <fullName evidence="19">Formamidopyrimidine-DNA glycosylase</fullName>
    </submittedName>
</protein>
<evidence type="ECO:0000256" key="16">
    <source>
        <dbReference type="PROSITE-ProRule" id="PRU00391"/>
    </source>
</evidence>
<dbReference type="InterPro" id="IPR035937">
    <property type="entry name" value="FPG_N"/>
</dbReference>
<comment type="cofactor">
    <cofactor evidence="2">
        <name>Zn(2+)</name>
        <dbReference type="ChEBI" id="CHEBI:29105"/>
    </cofactor>
</comment>
<evidence type="ECO:0000256" key="14">
    <source>
        <dbReference type="ARBA" id="ARBA00023295"/>
    </source>
</evidence>
<comment type="catalytic activity">
    <reaction evidence="15">
        <text>2'-deoxyribonucleotide-(2'-deoxyribose 5'-phosphate)-2'-deoxyribonucleotide-DNA = a 3'-end 2'-deoxyribonucleotide-(2,3-dehydro-2,3-deoxyribose 5'-phosphate)-DNA + a 5'-end 5'-phospho-2'-deoxyribonucleoside-DNA + H(+)</text>
        <dbReference type="Rhea" id="RHEA:66592"/>
        <dbReference type="Rhea" id="RHEA-COMP:13180"/>
        <dbReference type="Rhea" id="RHEA-COMP:16897"/>
        <dbReference type="Rhea" id="RHEA-COMP:17067"/>
        <dbReference type="ChEBI" id="CHEBI:15378"/>
        <dbReference type="ChEBI" id="CHEBI:136412"/>
        <dbReference type="ChEBI" id="CHEBI:157695"/>
        <dbReference type="ChEBI" id="CHEBI:167181"/>
        <dbReference type="EC" id="4.2.99.18"/>
    </reaction>
</comment>
<dbReference type="InterPro" id="IPR020629">
    <property type="entry name" value="FPG_Glyclase"/>
</dbReference>
<dbReference type="NCBIfam" id="NF002211">
    <property type="entry name" value="PRK01103.1"/>
    <property type="match status" value="1"/>
</dbReference>
<dbReference type="InterPro" id="IPR010663">
    <property type="entry name" value="Znf_FPG/IleRS"/>
</dbReference>
<evidence type="ECO:0000313" key="19">
    <source>
        <dbReference type="EMBL" id="KKT63013.1"/>
    </source>
</evidence>
<dbReference type="GO" id="GO:0006284">
    <property type="term" value="P:base-excision repair"/>
    <property type="evidence" value="ECO:0007669"/>
    <property type="project" value="InterPro"/>
</dbReference>
<dbReference type="NCBIfam" id="TIGR00577">
    <property type="entry name" value="fpg"/>
    <property type="match status" value="1"/>
</dbReference>
<evidence type="ECO:0000256" key="5">
    <source>
        <dbReference type="ARBA" id="ARBA00022723"/>
    </source>
</evidence>
<evidence type="ECO:0000256" key="10">
    <source>
        <dbReference type="ARBA" id="ARBA00023125"/>
    </source>
</evidence>
<keyword evidence="7 16" id="KW-0863">Zinc-finger</keyword>
<evidence type="ECO:0000256" key="8">
    <source>
        <dbReference type="ARBA" id="ARBA00022801"/>
    </source>
</evidence>
<comment type="caution">
    <text evidence="19">The sequence shown here is derived from an EMBL/GenBank/DDBJ whole genome shotgun (WGS) entry which is preliminary data.</text>
</comment>
<dbReference type="Pfam" id="PF06827">
    <property type="entry name" value="zf-FPG_IleRS"/>
    <property type="match status" value="1"/>
</dbReference>
<evidence type="ECO:0000256" key="11">
    <source>
        <dbReference type="ARBA" id="ARBA00023204"/>
    </source>
</evidence>
<evidence type="ECO:0000256" key="3">
    <source>
        <dbReference type="ARBA" id="ARBA00009409"/>
    </source>
</evidence>